<proteinExistence type="predicted"/>
<keyword evidence="1" id="KW-0175">Coiled coil</keyword>
<organism evidence="2 3">
    <name type="scientific">Thraustotheca clavata</name>
    <dbReference type="NCBI Taxonomy" id="74557"/>
    <lineage>
        <taxon>Eukaryota</taxon>
        <taxon>Sar</taxon>
        <taxon>Stramenopiles</taxon>
        <taxon>Oomycota</taxon>
        <taxon>Saprolegniomycetes</taxon>
        <taxon>Saprolegniales</taxon>
        <taxon>Achlyaceae</taxon>
        <taxon>Thraustotheca</taxon>
    </lineage>
</organism>
<evidence type="ECO:0000256" key="1">
    <source>
        <dbReference type="SAM" id="Coils"/>
    </source>
</evidence>
<comment type="caution">
    <text evidence="2">The sequence shown here is derived from an EMBL/GenBank/DDBJ whole genome shotgun (WGS) entry which is preliminary data.</text>
</comment>
<dbReference type="Gene3D" id="1.10.287.1490">
    <property type="match status" value="1"/>
</dbReference>
<dbReference type="Proteomes" id="UP000243217">
    <property type="component" value="Unassembled WGS sequence"/>
</dbReference>
<dbReference type="EMBL" id="JNBS01001889">
    <property type="protein sequence ID" value="OQR97760.1"/>
    <property type="molecule type" value="Genomic_DNA"/>
</dbReference>
<reference evidence="2 3" key="1">
    <citation type="journal article" date="2014" name="Genome Biol. Evol.">
        <title>The secreted proteins of Achlya hypogyna and Thraustotheca clavata identify the ancestral oomycete secretome and reveal gene acquisitions by horizontal gene transfer.</title>
        <authorList>
            <person name="Misner I."/>
            <person name="Blouin N."/>
            <person name="Leonard G."/>
            <person name="Richards T.A."/>
            <person name="Lane C.E."/>
        </authorList>
    </citation>
    <scope>NUCLEOTIDE SEQUENCE [LARGE SCALE GENOMIC DNA]</scope>
    <source>
        <strain evidence="2 3">ATCC 34112</strain>
    </source>
</reference>
<feature type="coiled-coil region" evidence="1">
    <location>
        <begin position="52"/>
        <end position="145"/>
    </location>
</feature>
<gene>
    <name evidence="2" type="ORF">THRCLA_06866</name>
</gene>
<name>A0A1V9ZIW9_9STRA</name>
<keyword evidence="3" id="KW-1185">Reference proteome</keyword>
<dbReference type="STRING" id="74557.A0A1V9ZIW9"/>
<sequence length="154" mass="17236">MVTNITLEKKFEAMEKQAKGASSGYSKLLEEHDVLQKQLKKLSSFEKDGKGVEALLAENAKLETQVEELEKNLSTAQTQVESVKKQADNQSTAYMKLLDDVASKDAKAEELKTAQSTISDLKSQLAELTKERDNLKTQIQDYDFMFADAKKKAL</sequence>
<evidence type="ECO:0000313" key="3">
    <source>
        <dbReference type="Proteomes" id="UP000243217"/>
    </source>
</evidence>
<protein>
    <submittedName>
        <fullName evidence="2">Uncharacterized protein</fullName>
    </submittedName>
</protein>
<dbReference type="OrthoDB" id="435607at2759"/>
<dbReference type="AlphaFoldDB" id="A0A1V9ZIW9"/>
<evidence type="ECO:0000313" key="2">
    <source>
        <dbReference type="EMBL" id="OQR97760.1"/>
    </source>
</evidence>
<accession>A0A1V9ZIW9</accession>